<evidence type="ECO:0000313" key="9">
    <source>
        <dbReference type="Proteomes" id="UP000001522"/>
    </source>
</evidence>
<dbReference type="InterPro" id="IPR000304">
    <property type="entry name" value="Pyrroline-COOH_reductase"/>
</dbReference>
<comment type="catalytic activity">
    <reaction evidence="4">
        <text>L-proline + NAD(+) = (S)-1-pyrroline-5-carboxylate + NADH + 2 H(+)</text>
        <dbReference type="Rhea" id="RHEA:14105"/>
        <dbReference type="ChEBI" id="CHEBI:15378"/>
        <dbReference type="ChEBI" id="CHEBI:17388"/>
        <dbReference type="ChEBI" id="CHEBI:57540"/>
        <dbReference type="ChEBI" id="CHEBI:57945"/>
        <dbReference type="ChEBI" id="CHEBI:60039"/>
        <dbReference type="EC" id="1.5.1.2"/>
    </reaction>
</comment>
<dbReference type="RefSeq" id="WP_013022652.1">
    <property type="nucleotide sequence ID" value="NC_013949.1"/>
</dbReference>
<sequence>MTRVLVIGHGKIALTLIEGILKAGLHNKYYFEICGREFKKVETFIKFHHLESHFHALPPTPPLFIDEAIVFLCTKPQGLESFVFGGKARAVVSVMAGVSIAKIQQSIHAIGYARIMPNIAAKYQKSCSALYCKDLDWESIGDLVQSFGKVVVVEKEELIDASIAVSGSAPAFLALIAQALMDAGVREGLARLQSKEFVRGMFEGFALLLQQQDPQEIMDLVASPGGTTIEGLSVLESRGVRGAIMEACHQAVARAKKL</sequence>
<name>D3UGD8_HELM1</name>
<comment type="subcellular location">
    <subcellularLocation>
        <location evidence="4">Cytoplasm</location>
    </subcellularLocation>
</comment>
<dbReference type="Gene3D" id="3.40.50.720">
    <property type="entry name" value="NAD(P)-binding Rossmann-like Domain"/>
    <property type="match status" value="1"/>
</dbReference>
<evidence type="ECO:0000256" key="2">
    <source>
        <dbReference type="ARBA" id="ARBA00022857"/>
    </source>
</evidence>
<evidence type="ECO:0000256" key="5">
    <source>
        <dbReference type="NCBIfam" id="TIGR00112"/>
    </source>
</evidence>
<reference evidence="8 9" key="1">
    <citation type="journal article" date="2010" name="BMC Genomics">
        <title>Comparative genomics and proteomics of Helicobacter mustelae, an ulcerogenic and carcinogenic gastric pathogen.</title>
        <authorList>
            <person name="O'Toole P.W."/>
            <person name="Snelling W.J."/>
            <person name="Canchaya C."/>
            <person name="Forde B.M."/>
            <person name="Hardie K.R."/>
            <person name="Josenhans C."/>
            <person name="Graham R.L.J."/>
            <person name="McMullan G."/>
            <person name="Parkhill J."/>
            <person name="Belda E."/>
            <person name="Bentley S.D."/>
        </authorList>
    </citation>
    <scope>NUCLEOTIDE SEQUENCE [LARGE SCALE GENOMIC DNA]</scope>
    <source>
        <strain evidence="9">ATCC 43772 / LMG 18044 / NCTC 12198 / 12198</strain>
    </source>
</reference>
<comment type="similarity">
    <text evidence="1 4 6">Belongs to the pyrroline-5-carboxylate reductase family.</text>
</comment>
<comment type="pathway">
    <text evidence="4 6">Amino-acid biosynthesis; L-proline biosynthesis; L-proline from L-glutamate 5-semialdehyde: step 1/1.</text>
</comment>
<evidence type="ECO:0000256" key="1">
    <source>
        <dbReference type="ARBA" id="ARBA00005525"/>
    </source>
</evidence>
<protein>
    <recommendedName>
        <fullName evidence="4 5">Pyrroline-5-carboxylate reductase</fullName>
        <shortName evidence="4">P5C reductase</shortName>
        <shortName evidence="4">P5CR</shortName>
        <ecNumber evidence="4 5">1.5.1.2</ecNumber>
    </recommendedName>
    <alternativeName>
        <fullName evidence="4">PCA reductase</fullName>
    </alternativeName>
</protein>
<keyword evidence="2 4" id="KW-0521">NADP</keyword>
<evidence type="ECO:0000259" key="7">
    <source>
        <dbReference type="Pfam" id="PF14748"/>
    </source>
</evidence>
<dbReference type="Pfam" id="PF14748">
    <property type="entry name" value="P5CR_dimer"/>
    <property type="match status" value="1"/>
</dbReference>
<dbReference type="NCBIfam" id="TIGR00112">
    <property type="entry name" value="proC"/>
    <property type="match status" value="1"/>
</dbReference>
<dbReference type="Proteomes" id="UP000001522">
    <property type="component" value="Chromosome"/>
</dbReference>
<dbReference type="Gene3D" id="1.10.3730.10">
    <property type="entry name" value="ProC C-terminal domain-like"/>
    <property type="match status" value="1"/>
</dbReference>
<organism evidence="8 9">
    <name type="scientific">Helicobacter mustelae (strain ATCC 43772 / CCUG 25715 / CIP 103759 / LMG 18044 / NCTC 12198 / R85-136P)</name>
    <name type="common">Campylobacter mustelae</name>
    <dbReference type="NCBI Taxonomy" id="679897"/>
    <lineage>
        <taxon>Bacteria</taxon>
        <taxon>Pseudomonadati</taxon>
        <taxon>Campylobacterota</taxon>
        <taxon>Epsilonproteobacteria</taxon>
        <taxon>Campylobacterales</taxon>
        <taxon>Helicobacteraceae</taxon>
        <taxon>Helicobacter</taxon>
    </lineage>
</organism>
<dbReference type="SUPFAM" id="SSF48179">
    <property type="entry name" value="6-phosphogluconate dehydrogenase C-terminal domain-like"/>
    <property type="match status" value="1"/>
</dbReference>
<dbReference type="InterPro" id="IPR036291">
    <property type="entry name" value="NAD(P)-bd_dom_sf"/>
</dbReference>
<dbReference type="PANTHER" id="PTHR11645:SF0">
    <property type="entry name" value="PYRROLINE-5-CARBOXYLATE REDUCTASE 3"/>
    <property type="match status" value="1"/>
</dbReference>
<dbReference type="PROSITE" id="PS00521">
    <property type="entry name" value="P5CR"/>
    <property type="match status" value="1"/>
</dbReference>
<keyword evidence="9" id="KW-1185">Reference proteome</keyword>
<keyword evidence="4 6" id="KW-0028">Amino-acid biosynthesis</keyword>
<accession>D3UGD8</accession>
<dbReference type="STRING" id="679897.HMU02970"/>
<dbReference type="GO" id="GO:0005737">
    <property type="term" value="C:cytoplasm"/>
    <property type="evidence" value="ECO:0007669"/>
    <property type="project" value="UniProtKB-SubCell"/>
</dbReference>
<comment type="function">
    <text evidence="4">Catalyzes the reduction of 1-pyrroline-5-carboxylate (PCA) to L-proline.</text>
</comment>
<dbReference type="UniPathway" id="UPA00098">
    <property type="reaction ID" value="UER00361"/>
</dbReference>
<dbReference type="InterPro" id="IPR053790">
    <property type="entry name" value="P5CR-like_CS"/>
</dbReference>
<dbReference type="HAMAP" id="MF_01925">
    <property type="entry name" value="P5C_reductase"/>
    <property type="match status" value="1"/>
</dbReference>
<evidence type="ECO:0000313" key="8">
    <source>
        <dbReference type="EMBL" id="CBG39559.1"/>
    </source>
</evidence>
<gene>
    <name evidence="4 8" type="primary">proC</name>
    <name evidence="8" type="ordered locus">HMU02970</name>
</gene>
<dbReference type="AlphaFoldDB" id="D3UGD8"/>
<dbReference type="HOGENOM" id="CLU_042344_4_0_7"/>
<dbReference type="GO" id="GO:0055129">
    <property type="term" value="P:L-proline biosynthetic process"/>
    <property type="evidence" value="ECO:0007669"/>
    <property type="project" value="UniProtKB-UniRule"/>
</dbReference>
<dbReference type="PANTHER" id="PTHR11645">
    <property type="entry name" value="PYRROLINE-5-CARBOXYLATE REDUCTASE"/>
    <property type="match status" value="1"/>
</dbReference>
<keyword evidence="4" id="KW-0963">Cytoplasm</keyword>
<dbReference type="FunFam" id="1.10.3730.10:FF:000001">
    <property type="entry name" value="Pyrroline-5-carboxylate reductase"/>
    <property type="match status" value="1"/>
</dbReference>
<dbReference type="eggNOG" id="COG0345">
    <property type="taxonomic scope" value="Bacteria"/>
</dbReference>
<proteinExistence type="inferred from homology"/>
<dbReference type="EMBL" id="FN555004">
    <property type="protein sequence ID" value="CBG39559.1"/>
    <property type="molecule type" value="Genomic_DNA"/>
</dbReference>
<feature type="domain" description="Pyrroline-5-carboxylate reductase dimerisation" evidence="7">
    <location>
        <begin position="156"/>
        <end position="258"/>
    </location>
</feature>
<keyword evidence="4 6" id="KW-0641">Proline biosynthesis</keyword>
<keyword evidence="3 4" id="KW-0560">Oxidoreductase</keyword>
<evidence type="ECO:0000256" key="6">
    <source>
        <dbReference type="RuleBase" id="RU003903"/>
    </source>
</evidence>
<evidence type="ECO:0000256" key="3">
    <source>
        <dbReference type="ARBA" id="ARBA00023002"/>
    </source>
</evidence>
<dbReference type="KEGG" id="hms:HMU02970"/>
<dbReference type="InterPro" id="IPR008927">
    <property type="entry name" value="6-PGluconate_DH-like_C_sf"/>
</dbReference>
<comment type="catalytic activity">
    <reaction evidence="4 6">
        <text>L-proline + NADP(+) = (S)-1-pyrroline-5-carboxylate + NADPH + 2 H(+)</text>
        <dbReference type="Rhea" id="RHEA:14109"/>
        <dbReference type="ChEBI" id="CHEBI:15378"/>
        <dbReference type="ChEBI" id="CHEBI:17388"/>
        <dbReference type="ChEBI" id="CHEBI:57783"/>
        <dbReference type="ChEBI" id="CHEBI:58349"/>
        <dbReference type="ChEBI" id="CHEBI:60039"/>
        <dbReference type="EC" id="1.5.1.2"/>
    </reaction>
</comment>
<dbReference type="GO" id="GO:0004735">
    <property type="term" value="F:pyrroline-5-carboxylate reductase activity"/>
    <property type="evidence" value="ECO:0007669"/>
    <property type="project" value="UniProtKB-UniRule"/>
</dbReference>
<dbReference type="SUPFAM" id="SSF51735">
    <property type="entry name" value="NAD(P)-binding Rossmann-fold domains"/>
    <property type="match status" value="1"/>
</dbReference>
<dbReference type="EC" id="1.5.1.2" evidence="4 5"/>
<dbReference type="InterPro" id="IPR029036">
    <property type="entry name" value="P5CR_dimer"/>
</dbReference>
<evidence type="ECO:0000256" key="4">
    <source>
        <dbReference type="HAMAP-Rule" id="MF_01925"/>
    </source>
</evidence>
<dbReference type="PIRSF" id="PIRSF000193">
    <property type="entry name" value="Pyrrol-5-carb_rd"/>
    <property type="match status" value="1"/>
</dbReference>